<dbReference type="PRINTS" id="PR00455">
    <property type="entry name" value="HTHTETR"/>
</dbReference>
<dbReference type="SUPFAM" id="SSF48498">
    <property type="entry name" value="Tetracyclin repressor-like, C-terminal domain"/>
    <property type="match status" value="1"/>
</dbReference>
<feature type="region of interest" description="Disordered" evidence="6">
    <location>
        <begin position="169"/>
        <end position="260"/>
    </location>
</feature>
<comment type="caution">
    <text evidence="8">The sequence shown here is derived from an EMBL/GenBank/DDBJ whole genome shotgun (WGS) entry which is preliminary data.</text>
</comment>
<dbReference type="InterPro" id="IPR001647">
    <property type="entry name" value="HTH_TetR"/>
</dbReference>
<feature type="domain" description="HTH tetR-type" evidence="7">
    <location>
        <begin position="8"/>
        <end position="68"/>
    </location>
</feature>
<reference evidence="8 9" key="1">
    <citation type="submission" date="2021-01" db="EMBL/GenBank/DDBJ databases">
        <title>Whole genome shotgun sequence of Actinoplanes deccanensis NBRC 13994.</title>
        <authorList>
            <person name="Komaki H."/>
            <person name="Tamura T."/>
        </authorList>
    </citation>
    <scope>NUCLEOTIDE SEQUENCE [LARGE SCALE GENOMIC DNA]</scope>
    <source>
        <strain evidence="8 9">NBRC 13994</strain>
    </source>
</reference>
<dbReference type="PROSITE" id="PS50977">
    <property type="entry name" value="HTH_TETR_2"/>
    <property type="match status" value="1"/>
</dbReference>
<accession>A0ABQ3Y9H5</accession>
<evidence type="ECO:0000256" key="6">
    <source>
        <dbReference type="SAM" id="MobiDB-lite"/>
    </source>
</evidence>
<feature type="DNA-binding region" description="H-T-H motif" evidence="5">
    <location>
        <begin position="31"/>
        <end position="50"/>
    </location>
</feature>
<evidence type="ECO:0000259" key="7">
    <source>
        <dbReference type="PROSITE" id="PS50977"/>
    </source>
</evidence>
<protein>
    <recommendedName>
        <fullName evidence="7">HTH tetR-type domain-containing protein</fullName>
    </recommendedName>
</protein>
<organism evidence="8 9">
    <name type="scientific">Paractinoplanes deccanensis</name>
    <dbReference type="NCBI Taxonomy" id="113561"/>
    <lineage>
        <taxon>Bacteria</taxon>
        <taxon>Bacillati</taxon>
        <taxon>Actinomycetota</taxon>
        <taxon>Actinomycetes</taxon>
        <taxon>Micromonosporales</taxon>
        <taxon>Micromonosporaceae</taxon>
        <taxon>Paractinoplanes</taxon>
    </lineage>
</organism>
<keyword evidence="2" id="KW-0805">Transcription regulation</keyword>
<feature type="compositionally biased region" description="Low complexity" evidence="6">
    <location>
        <begin position="188"/>
        <end position="200"/>
    </location>
</feature>
<evidence type="ECO:0000256" key="2">
    <source>
        <dbReference type="ARBA" id="ARBA00023015"/>
    </source>
</evidence>
<keyword evidence="9" id="KW-1185">Reference proteome</keyword>
<dbReference type="PANTHER" id="PTHR47506:SF6">
    <property type="entry name" value="HTH-TYPE TRANSCRIPTIONAL REPRESSOR NEMR"/>
    <property type="match status" value="1"/>
</dbReference>
<feature type="compositionally biased region" description="Pro residues" evidence="6">
    <location>
        <begin position="178"/>
        <end position="187"/>
    </location>
</feature>
<keyword evidence="3 5" id="KW-0238">DNA-binding</keyword>
<sequence>MTDGRAAGGKRATLLDAACAIVADRGAEATRLADVTAATGAGTSTLQYYFGSREDLLLAVFQHAARKDFEAAVAVAAGIADPWHRLVTIAQHLTRAGADDTPWRVSVESWRWALRDPELRDEVLADRARWRTLIATTIEAGLDCGAFTTTAPPEAVARQTQALIDGLTLPRALGDPPVDAPTPPEDAPPAAAASHPPLAAGWGSRRSCDRSHPAASSDTPHAAATSHPPLAAASSEAPHAAASSAARHPADHPPIHGSLADGLLTDALRKLVGYG</sequence>
<keyword evidence="1" id="KW-0678">Repressor</keyword>
<evidence type="ECO:0000256" key="3">
    <source>
        <dbReference type="ARBA" id="ARBA00023125"/>
    </source>
</evidence>
<keyword evidence="4" id="KW-0804">Transcription</keyword>
<dbReference type="InterPro" id="IPR036271">
    <property type="entry name" value="Tet_transcr_reg_TetR-rel_C_sf"/>
</dbReference>
<dbReference type="RefSeq" id="WP_203769479.1">
    <property type="nucleotide sequence ID" value="NZ_BAAABO010000045.1"/>
</dbReference>
<evidence type="ECO:0000313" key="9">
    <source>
        <dbReference type="Proteomes" id="UP000609879"/>
    </source>
</evidence>
<dbReference type="Pfam" id="PF00440">
    <property type="entry name" value="TetR_N"/>
    <property type="match status" value="1"/>
</dbReference>
<dbReference type="InterPro" id="IPR009057">
    <property type="entry name" value="Homeodomain-like_sf"/>
</dbReference>
<evidence type="ECO:0000256" key="4">
    <source>
        <dbReference type="ARBA" id="ARBA00023163"/>
    </source>
</evidence>
<dbReference type="EMBL" id="BOMI01000106">
    <property type="protein sequence ID" value="GID76656.1"/>
    <property type="molecule type" value="Genomic_DNA"/>
</dbReference>
<evidence type="ECO:0000313" key="8">
    <source>
        <dbReference type="EMBL" id="GID76656.1"/>
    </source>
</evidence>
<dbReference type="InterPro" id="IPR039538">
    <property type="entry name" value="BetI_C"/>
</dbReference>
<name>A0ABQ3Y9H5_9ACTN</name>
<gene>
    <name evidence="8" type="ORF">Ade02nite_52970</name>
</gene>
<feature type="compositionally biased region" description="Low complexity" evidence="6">
    <location>
        <begin position="219"/>
        <end position="247"/>
    </location>
</feature>
<dbReference type="Pfam" id="PF13977">
    <property type="entry name" value="TetR_C_6"/>
    <property type="match status" value="1"/>
</dbReference>
<evidence type="ECO:0000256" key="1">
    <source>
        <dbReference type="ARBA" id="ARBA00022491"/>
    </source>
</evidence>
<dbReference type="SUPFAM" id="SSF46689">
    <property type="entry name" value="Homeodomain-like"/>
    <property type="match status" value="1"/>
</dbReference>
<dbReference type="PANTHER" id="PTHR47506">
    <property type="entry name" value="TRANSCRIPTIONAL REGULATORY PROTEIN"/>
    <property type="match status" value="1"/>
</dbReference>
<dbReference type="Gene3D" id="1.10.357.10">
    <property type="entry name" value="Tetracycline Repressor, domain 2"/>
    <property type="match status" value="1"/>
</dbReference>
<proteinExistence type="predicted"/>
<dbReference type="Proteomes" id="UP000609879">
    <property type="component" value="Unassembled WGS sequence"/>
</dbReference>
<evidence type="ECO:0000256" key="5">
    <source>
        <dbReference type="PROSITE-ProRule" id="PRU00335"/>
    </source>
</evidence>